<dbReference type="GO" id="GO:0022857">
    <property type="term" value="F:transmembrane transporter activity"/>
    <property type="evidence" value="ECO:0007669"/>
    <property type="project" value="InterPro"/>
</dbReference>
<feature type="transmembrane region" description="Helical" evidence="7">
    <location>
        <begin position="31"/>
        <end position="51"/>
    </location>
</feature>
<dbReference type="STRING" id="1035.BN961_00404"/>
<evidence type="ECO:0000259" key="8">
    <source>
        <dbReference type="PROSITE" id="PS50850"/>
    </source>
</evidence>
<comment type="subcellular location">
    <subcellularLocation>
        <location evidence="1">Cell membrane</location>
        <topology evidence="1">Multi-pass membrane protein</topology>
    </subcellularLocation>
</comment>
<dbReference type="Gene3D" id="1.20.1250.20">
    <property type="entry name" value="MFS general substrate transporter like domains"/>
    <property type="match status" value="1"/>
</dbReference>
<feature type="transmembrane region" description="Helical" evidence="7">
    <location>
        <begin position="242"/>
        <end position="261"/>
    </location>
</feature>
<feature type="transmembrane region" description="Helical" evidence="7">
    <location>
        <begin position="273"/>
        <end position="291"/>
    </location>
</feature>
<protein>
    <submittedName>
        <fullName evidence="9">Enterobactin exporter EntS</fullName>
    </submittedName>
</protein>
<dbReference type="PANTHER" id="PTHR23513">
    <property type="entry name" value="INTEGRAL MEMBRANE EFFLUX PROTEIN-RELATED"/>
    <property type="match status" value="1"/>
</dbReference>
<feature type="transmembrane region" description="Helical" evidence="7">
    <location>
        <begin position="206"/>
        <end position="227"/>
    </location>
</feature>
<keyword evidence="4 7" id="KW-0812">Transmembrane</keyword>
<dbReference type="PROSITE" id="PS50850">
    <property type="entry name" value="MFS"/>
    <property type="match status" value="1"/>
</dbReference>
<feature type="transmembrane region" description="Helical" evidence="7">
    <location>
        <begin position="356"/>
        <end position="376"/>
    </location>
</feature>
<dbReference type="Proteomes" id="UP000035762">
    <property type="component" value="Unassembled WGS sequence"/>
</dbReference>
<keyword evidence="10" id="KW-1185">Reference proteome</keyword>
<evidence type="ECO:0000256" key="6">
    <source>
        <dbReference type="ARBA" id="ARBA00023136"/>
    </source>
</evidence>
<evidence type="ECO:0000256" key="2">
    <source>
        <dbReference type="ARBA" id="ARBA00022448"/>
    </source>
</evidence>
<comment type="caution">
    <text evidence="9">The sequence shown here is derived from an EMBL/GenBank/DDBJ whole genome shotgun (WGS) entry which is preliminary data.</text>
</comment>
<dbReference type="EMBL" id="CCAZ020000001">
    <property type="protein sequence ID" value="CEG07023.1"/>
    <property type="molecule type" value="Genomic_DNA"/>
</dbReference>
<dbReference type="InterPro" id="IPR010290">
    <property type="entry name" value="TM_effector"/>
</dbReference>
<evidence type="ECO:0000256" key="5">
    <source>
        <dbReference type="ARBA" id="ARBA00022989"/>
    </source>
</evidence>
<reference evidence="9 10" key="1">
    <citation type="journal article" date="2014" name="Genome Announc.">
        <title>Genome Sequence of Afipia felis Strain 76713, Isolated in Hospital Water Using an Amoeba Co-Culture Procedure.</title>
        <authorList>
            <person name="Benamar S."/>
            <person name="La Scola B."/>
            <person name="Croce O."/>
        </authorList>
    </citation>
    <scope>NUCLEOTIDE SEQUENCE [LARGE SCALE GENOMIC DNA]</scope>
    <source>
        <strain evidence="9 10">76713</strain>
    </source>
</reference>
<feature type="domain" description="Major facilitator superfamily (MFS) profile" evidence="8">
    <location>
        <begin position="1"/>
        <end position="387"/>
    </location>
</feature>
<keyword evidence="3" id="KW-1003">Cell membrane</keyword>
<evidence type="ECO:0000256" key="1">
    <source>
        <dbReference type="ARBA" id="ARBA00004651"/>
    </source>
</evidence>
<dbReference type="CDD" id="cd06173">
    <property type="entry name" value="MFS_MefA_like"/>
    <property type="match status" value="1"/>
</dbReference>
<feature type="transmembrane region" description="Helical" evidence="7">
    <location>
        <begin position="331"/>
        <end position="350"/>
    </location>
</feature>
<name>A0A090N6K7_AFIFE</name>
<sequence length="511" mass="55139">MWIASVVANTGAWVYSAAAAWMMTSFDAGPLMVSLVQVATSLPMFLFALPAGALADIINQRRFILTLEILVAGIAGLFAVLVSAGWVAPWTLLLFTFAIGIVEALEAPSWQSVVPQLVPKQDLGPAIAASSVGINISRAIGPALAGAIIAGAGITAPFWLVAFSNFGVIGVFWWWKPSRAHERSLPPERVVGAIRIGFRYARNNRLLRATLARSVGFFLFASAYWALLPLLARNQIGGGPELYGILLGAIGAGAVGGAFILPQLKAKIGANRLVALGEVGTAVGLILFGLAREPIMATFASLAAGICWIAVVASLNVSAQKALPDWVRGRGLAIYVTVFFGTMTLGSAAWGALSEVVGLSVTHYIAALGAIAAVPLTSRWKLHTDANIDLTPSMHWPEPVVTEPVENDAGPVMVTVEYRIEIKNRDAFLQSVEDLARERKRDGSYAWGIFQDTADDTRFVETFYLESWAEHLRQHHRVTKADRLLERNVRKYLSELPKTTHYIAADRKEGE</sequence>
<dbReference type="Pfam" id="PF05977">
    <property type="entry name" value="MFS_3"/>
    <property type="match status" value="1"/>
</dbReference>
<keyword evidence="6 7" id="KW-0472">Membrane</keyword>
<feature type="transmembrane region" description="Helical" evidence="7">
    <location>
        <begin position="297"/>
        <end position="319"/>
    </location>
</feature>
<evidence type="ECO:0000256" key="4">
    <source>
        <dbReference type="ARBA" id="ARBA00022692"/>
    </source>
</evidence>
<keyword evidence="2" id="KW-0813">Transport</keyword>
<evidence type="ECO:0000313" key="10">
    <source>
        <dbReference type="Proteomes" id="UP000035762"/>
    </source>
</evidence>
<accession>A0A090N6K7</accession>
<dbReference type="AlphaFoldDB" id="A0A090N6K7"/>
<organism evidence="9 10">
    <name type="scientific">Afipia felis</name>
    <name type="common">Cat scratch disease bacillus</name>
    <dbReference type="NCBI Taxonomy" id="1035"/>
    <lineage>
        <taxon>Bacteria</taxon>
        <taxon>Pseudomonadati</taxon>
        <taxon>Pseudomonadota</taxon>
        <taxon>Alphaproteobacteria</taxon>
        <taxon>Hyphomicrobiales</taxon>
        <taxon>Nitrobacteraceae</taxon>
        <taxon>Afipia</taxon>
    </lineage>
</organism>
<dbReference type="GO" id="GO:0005886">
    <property type="term" value="C:plasma membrane"/>
    <property type="evidence" value="ECO:0007669"/>
    <property type="project" value="UniProtKB-SubCell"/>
</dbReference>
<keyword evidence="5 7" id="KW-1133">Transmembrane helix</keyword>
<gene>
    <name evidence="9" type="ORF">BN961_00404</name>
</gene>
<feature type="transmembrane region" description="Helical" evidence="7">
    <location>
        <begin position="63"/>
        <end position="81"/>
    </location>
</feature>
<evidence type="ECO:0000256" key="3">
    <source>
        <dbReference type="ARBA" id="ARBA00022475"/>
    </source>
</evidence>
<evidence type="ECO:0000256" key="7">
    <source>
        <dbReference type="SAM" id="Phobius"/>
    </source>
</evidence>
<dbReference type="PANTHER" id="PTHR23513:SF11">
    <property type="entry name" value="STAPHYLOFERRIN A TRANSPORTER"/>
    <property type="match status" value="1"/>
</dbReference>
<dbReference type="InterPro" id="IPR020846">
    <property type="entry name" value="MFS_dom"/>
</dbReference>
<dbReference type="InterPro" id="IPR036259">
    <property type="entry name" value="MFS_trans_sf"/>
</dbReference>
<proteinExistence type="predicted"/>
<feature type="transmembrane region" description="Helical" evidence="7">
    <location>
        <begin position="156"/>
        <end position="175"/>
    </location>
</feature>
<evidence type="ECO:0000313" key="9">
    <source>
        <dbReference type="EMBL" id="CEG07023.1"/>
    </source>
</evidence>
<dbReference type="SUPFAM" id="SSF103473">
    <property type="entry name" value="MFS general substrate transporter"/>
    <property type="match status" value="1"/>
</dbReference>